<dbReference type="AlphaFoldDB" id="A0A6J4V5N4"/>
<dbReference type="EMBL" id="CADCWJ010000506">
    <property type="protein sequence ID" value="CAA9569302.1"/>
    <property type="molecule type" value="Genomic_DNA"/>
</dbReference>
<accession>A0A6J4V5N4</accession>
<protein>
    <submittedName>
        <fullName evidence="2">Uncharacterized protein</fullName>
    </submittedName>
</protein>
<organism evidence="2">
    <name type="scientific">uncultured Thermomicrobiales bacterium</name>
    <dbReference type="NCBI Taxonomy" id="1645740"/>
    <lineage>
        <taxon>Bacteria</taxon>
        <taxon>Pseudomonadati</taxon>
        <taxon>Thermomicrobiota</taxon>
        <taxon>Thermomicrobia</taxon>
        <taxon>Thermomicrobiales</taxon>
        <taxon>environmental samples</taxon>
    </lineage>
</organism>
<proteinExistence type="predicted"/>
<gene>
    <name evidence="2" type="ORF">AVDCRST_MAG87-2255</name>
</gene>
<feature type="region of interest" description="Disordered" evidence="1">
    <location>
        <begin position="1"/>
        <end position="21"/>
    </location>
</feature>
<name>A0A6J4V5N4_9BACT</name>
<sequence>MALGFEPTASSSLGQRGPCHHPRRAFRLTYRIMPVRASRPA</sequence>
<reference evidence="2" key="1">
    <citation type="submission" date="2020-02" db="EMBL/GenBank/DDBJ databases">
        <authorList>
            <person name="Meier V. D."/>
        </authorList>
    </citation>
    <scope>NUCLEOTIDE SEQUENCE</scope>
    <source>
        <strain evidence="2">AVDCRST_MAG87</strain>
    </source>
</reference>
<evidence type="ECO:0000256" key="1">
    <source>
        <dbReference type="SAM" id="MobiDB-lite"/>
    </source>
</evidence>
<evidence type="ECO:0000313" key="2">
    <source>
        <dbReference type="EMBL" id="CAA9569302.1"/>
    </source>
</evidence>